<keyword evidence="5" id="KW-1185">Reference proteome</keyword>
<dbReference type="SMART" id="SM00066">
    <property type="entry name" value="GAL4"/>
    <property type="match status" value="2"/>
</dbReference>
<name>A0ABR3RG61_9PLEO</name>
<dbReference type="PROSITE" id="PS00463">
    <property type="entry name" value="ZN2_CY6_FUNGAL_1"/>
    <property type="match status" value="1"/>
</dbReference>
<dbReference type="InterPro" id="IPR001138">
    <property type="entry name" value="Zn2Cys6_DnaBD"/>
</dbReference>
<evidence type="ECO:0000256" key="1">
    <source>
        <dbReference type="ARBA" id="ARBA00023242"/>
    </source>
</evidence>
<feature type="region of interest" description="Disordered" evidence="2">
    <location>
        <begin position="74"/>
        <end position="101"/>
    </location>
</feature>
<gene>
    <name evidence="4" type="ORF">SLS59_004288</name>
</gene>
<feature type="domain" description="Zn(2)-C6 fungal-type" evidence="3">
    <location>
        <begin position="252"/>
        <end position="282"/>
    </location>
</feature>
<feature type="compositionally biased region" description="Polar residues" evidence="2">
    <location>
        <begin position="137"/>
        <end position="162"/>
    </location>
</feature>
<protein>
    <recommendedName>
        <fullName evidence="3">Zn(2)-C6 fungal-type domain-containing protein</fullName>
    </recommendedName>
</protein>
<sequence>MLLLRPKALRRAYKSNTHWLETSTAKTDSRYRELYRTIEEADGFRYLERHAYNPKTGGDGTRLRYVCQDSLENKDRKANKKKKDSGAEDNNENAIPNPDLIPRYDCGGAIHIKFSIKREAINVVYKHNPIHRDVETRTNGSSNSADPEANGRTQVAKTPNGSTKKRKRIKKDHHAAAVNDFHAPDLDMSTSPEAPKSSAKKKRKKDSTVGTKSSAKKSEISKVATASSPVKSMKKAAVRAPSPPPRLAKNKACIRCREKKIKCNEAKPACNQCKRGLWTCQYETVGTKQRSKNGCLNCKQRKRKCTEEQPSCAHCLKIDDDCEYAEHS</sequence>
<feature type="region of interest" description="Disordered" evidence="2">
    <location>
        <begin position="134"/>
        <end position="244"/>
    </location>
</feature>
<dbReference type="PANTHER" id="PTHR37534">
    <property type="entry name" value="TRANSCRIPTIONAL ACTIVATOR PROTEIN UGA3"/>
    <property type="match status" value="1"/>
</dbReference>
<dbReference type="Proteomes" id="UP001521222">
    <property type="component" value="Unassembled WGS sequence"/>
</dbReference>
<dbReference type="CDD" id="cd00067">
    <property type="entry name" value="GAL4"/>
    <property type="match status" value="2"/>
</dbReference>
<organism evidence="4 5">
    <name type="scientific">Nothophoma quercina</name>
    <dbReference type="NCBI Taxonomy" id="749835"/>
    <lineage>
        <taxon>Eukaryota</taxon>
        <taxon>Fungi</taxon>
        <taxon>Dikarya</taxon>
        <taxon>Ascomycota</taxon>
        <taxon>Pezizomycotina</taxon>
        <taxon>Dothideomycetes</taxon>
        <taxon>Pleosporomycetidae</taxon>
        <taxon>Pleosporales</taxon>
        <taxon>Pleosporineae</taxon>
        <taxon>Didymellaceae</taxon>
        <taxon>Nothophoma</taxon>
    </lineage>
</organism>
<keyword evidence="1" id="KW-0539">Nucleus</keyword>
<dbReference type="PANTHER" id="PTHR37534:SF7">
    <property type="entry name" value="TRANSCRIPTIONAL ACTIVATOR PROTEIN UGA3"/>
    <property type="match status" value="1"/>
</dbReference>
<evidence type="ECO:0000313" key="5">
    <source>
        <dbReference type="Proteomes" id="UP001521222"/>
    </source>
</evidence>
<dbReference type="Gene3D" id="4.10.240.10">
    <property type="entry name" value="Zn(2)-C6 fungal-type DNA-binding domain"/>
    <property type="match status" value="2"/>
</dbReference>
<evidence type="ECO:0000313" key="4">
    <source>
        <dbReference type="EMBL" id="KAL1603193.1"/>
    </source>
</evidence>
<proteinExistence type="predicted"/>
<reference evidence="4 5" key="1">
    <citation type="submission" date="2024-02" db="EMBL/GenBank/DDBJ databases">
        <title>De novo assembly and annotation of 12 fungi associated with fruit tree decline syndrome in Ontario, Canada.</title>
        <authorList>
            <person name="Sulman M."/>
            <person name="Ellouze W."/>
            <person name="Ilyukhin E."/>
        </authorList>
    </citation>
    <scope>NUCLEOTIDE SEQUENCE [LARGE SCALE GENOMIC DNA]</scope>
    <source>
        <strain evidence="4 5">M97-236</strain>
    </source>
</reference>
<feature type="domain" description="Zn(2)-C6 fungal-type" evidence="3">
    <location>
        <begin position="294"/>
        <end position="324"/>
    </location>
</feature>
<dbReference type="Pfam" id="PF00172">
    <property type="entry name" value="Zn_clus"/>
    <property type="match status" value="2"/>
</dbReference>
<dbReference type="EMBL" id="JAKIXB020000012">
    <property type="protein sequence ID" value="KAL1603193.1"/>
    <property type="molecule type" value="Genomic_DNA"/>
</dbReference>
<dbReference type="PROSITE" id="PS50048">
    <property type="entry name" value="ZN2_CY6_FUNGAL_2"/>
    <property type="match status" value="2"/>
</dbReference>
<dbReference type="SUPFAM" id="SSF57701">
    <property type="entry name" value="Zn2/Cys6 DNA-binding domain"/>
    <property type="match status" value="2"/>
</dbReference>
<accession>A0ABR3RG61</accession>
<evidence type="ECO:0000256" key="2">
    <source>
        <dbReference type="SAM" id="MobiDB-lite"/>
    </source>
</evidence>
<dbReference type="InterPro" id="IPR036864">
    <property type="entry name" value="Zn2-C6_fun-type_DNA-bd_sf"/>
</dbReference>
<feature type="compositionally biased region" description="Basic residues" evidence="2">
    <location>
        <begin position="163"/>
        <end position="173"/>
    </location>
</feature>
<evidence type="ECO:0000259" key="3">
    <source>
        <dbReference type="PROSITE" id="PS50048"/>
    </source>
</evidence>
<comment type="caution">
    <text evidence="4">The sequence shown here is derived from an EMBL/GenBank/DDBJ whole genome shotgun (WGS) entry which is preliminary data.</text>
</comment>